<dbReference type="EMBL" id="SJOA01000011">
    <property type="protein sequence ID" value="TCB58609.1"/>
    <property type="molecule type" value="Genomic_DNA"/>
</dbReference>
<protein>
    <submittedName>
        <fullName evidence="1">Uncharacterized protein</fullName>
    </submittedName>
</protein>
<evidence type="ECO:0000313" key="1">
    <source>
        <dbReference type="EMBL" id="TCB58609.1"/>
    </source>
</evidence>
<dbReference type="AlphaFoldDB" id="A0A4R0EN89"/>
<organism evidence="1 2">
    <name type="scientific">Acinetobacter terrae</name>
    <dbReference type="NCBI Taxonomy" id="2731247"/>
    <lineage>
        <taxon>Bacteria</taxon>
        <taxon>Pseudomonadati</taxon>
        <taxon>Pseudomonadota</taxon>
        <taxon>Gammaproteobacteria</taxon>
        <taxon>Moraxellales</taxon>
        <taxon>Moraxellaceae</taxon>
        <taxon>Acinetobacter</taxon>
        <taxon>Acinetobacter Taxon 24</taxon>
    </lineage>
</organism>
<proteinExistence type="predicted"/>
<reference evidence="1 2" key="1">
    <citation type="submission" date="2019-02" db="EMBL/GenBank/DDBJ databases">
        <title>High diversity of culturable Acinetobacter species in natural soil and water ecosystems.</title>
        <authorList>
            <person name="Radolfova-Krizova L."/>
            <person name="Nemec A."/>
        </authorList>
    </citation>
    <scope>NUCLEOTIDE SEQUENCE [LARGE SCALE GENOMIC DNA]</scope>
    <source>
        <strain evidence="1 2">ANC 4281</strain>
    </source>
</reference>
<evidence type="ECO:0000313" key="2">
    <source>
        <dbReference type="Proteomes" id="UP000291380"/>
    </source>
</evidence>
<sequence>MARRKKKPKNSNGKKLNSQSRFIELKIEKHTAYIKLVVEIFKCINLLLIELKLDNRLIPIIKAFLS</sequence>
<name>A0A4R0EN89_9GAMM</name>
<comment type="caution">
    <text evidence="1">The sequence shown here is derived from an EMBL/GenBank/DDBJ whole genome shotgun (WGS) entry which is preliminary data.</text>
</comment>
<accession>A0A4R0EN89</accession>
<gene>
    <name evidence="1" type="ORF">E0H85_10115</name>
</gene>
<dbReference type="RefSeq" id="WP_131271435.1">
    <property type="nucleotide sequence ID" value="NZ_SJOA01000011.1"/>
</dbReference>
<dbReference type="Proteomes" id="UP000291380">
    <property type="component" value="Unassembled WGS sequence"/>
</dbReference>